<dbReference type="AlphaFoldDB" id="A0A8J7F2M5"/>
<evidence type="ECO:0000313" key="2">
    <source>
        <dbReference type="EMBL" id="MBE9215046.1"/>
    </source>
</evidence>
<evidence type="ECO:0000313" key="3">
    <source>
        <dbReference type="Proteomes" id="UP000620559"/>
    </source>
</evidence>
<feature type="domain" description="CHAT" evidence="1">
    <location>
        <begin position="51"/>
        <end position="211"/>
    </location>
</feature>
<reference evidence="2" key="1">
    <citation type="submission" date="2020-10" db="EMBL/GenBank/DDBJ databases">
        <authorList>
            <person name="Castelo-Branco R."/>
            <person name="Eusebio N."/>
            <person name="Adriana R."/>
            <person name="Vieira A."/>
            <person name="Brugerolle De Fraissinette N."/>
            <person name="Rezende De Castro R."/>
            <person name="Schneider M.P."/>
            <person name="Vasconcelos V."/>
            <person name="Leao P.N."/>
        </authorList>
    </citation>
    <scope>NUCLEOTIDE SEQUENCE</scope>
    <source>
        <strain evidence="2">LEGE 06105</strain>
    </source>
</reference>
<proteinExistence type="predicted"/>
<protein>
    <submittedName>
        <fullName evidence="2">CHAT domain-containing protein</fullName>
    </submittedName>
</protein>
<evidence type="ECO:0000259" key="1">
    <source>
        <dbReference type="Pfam" id="PF12770"/>
    </source>
</evidence>
<keyword evidence="3" id="KW-1185">Reference proteome</keyword>
<dbReference type="Pfam" id="PF12770">
    <property type="entry name" value="CHAT"/>
    <property type="match status" value="1"/>
</dbReference>
<comment type="caution">
    <text evidence="2">The sequence shown here is derived from an EMBL/GenBank/DDBJ whole genome shotgun (WGS) entry which is preliminary data.</text>
</comment>
<organism evidence="2 3">
    <name type="scientific">Plectonema cf. radiosum LEGE 06105</name>
    <dbReference type="NCBI Taxonomy" id="945769"/>
    <lineage>
        <taxon>Bacteria</taxon>
        <taxon>Bacillati</taxon>
        <taxon>Cyanobacteriota</taxon>
        <taxon>Cyanophyceae</taxon>
        <taxon>Oscillatoriophycideae</taxon>
        <taxon>Oscillatoriales</taxon>
        <taxon>Microcoleaceae</taxon>
        <taxon>Plectonema</taxon>
    </lineage>
</organism>
<accession>A0A8J7F2M5</accession>
<gene>
    <name evidence="2" type="ORF">IQ247_20660</name>
</gene>
<dbReference type="Proteomes" id="UP000620559">
    <property type="component" value="Unassembled WGS sequence"/>
</dbReference>
<sequence length="237" mass="26124">MSNQPTSDKIRQSILENIQVGGNITVANITQSNHSDTINQPTNATENPAPKRTILILASSPVDTARLRLDKEAREIDEGLRRAQKREQFTLQQKWAVRPNDFRRALLDFHPQIVHFSGHGSGEKGLMLENDAGKIQLVSTNALANLFKLFANRGVECIVLNACYAEVQAEAISGYINYVVGMSNEISDDAAIKFAVGFYDALGAGWTYEDAFDMGCSAIALEGIREDLTPVLKIKTR</sequence>
<dbReference type="InterPro" id="IPR024983">
    <property type="entry name" value="CHAT_dom"/>
</dbReference>
<dbReference type="RefSeq" id="WP_193923025.1">
    <property type="nucleotide sequence ID" value="NZ_JADEWL010000083.1"/>
</dbReference>
<name>A0A8J7F2M5_9CYAN</name>
<dbReference type="EMBL" id="JADEWL010000083">
    <property type="protein sequence ID" value="MBE9215046.1"/>
    <property type="molecule type" value="Genomic_DNA"/>
</dbReference>